<dbReference type="SUPFAM" id="SSF74650">
    <property type="entry name" value="Galactose mutarotase-like"/>
    <property type="match status" value="1"/>
</dbReference>
<dbReference type="Pfam" id="PF01263">
    <property type="entry name" value="Aldose_epim"/>
    <property type="match status" value="1"/>
</dbReference>
<evidence type="ECO:0000256" key="1">
    <source>
        <dbReference type="ARBA" id="ARBA00001913"/>
    </source>
</evidence>
<evidence type="ECO:0000256" key="5">
    <source>
        <dbReference type="ARBA" id="ARBA00022837"/>
    </source>
</evidence>
<comment type="catalytic activity">
    <reaction evidence="8">
        <text>alpha-D-glucose = beta-D-glucose</text>
        <dbReference type="Rhea" id="RHEA:10264"/>
        <dbReference type="ChEBI" id="CHEBI:15903"/>
        <dbReference type="ChEBI" id="CHEBI:17925"/>
        <dbReference type="EC" id="5.1.3.3"/>
    </reaction>
</comment>
<comment type="cofactor">
    <cofactor evidence="1">
        <name>Ca(2+)</name>
        <dbReference type="ChEBI" id="CHEBI:29108"/>
    </cofactor>
</comment>
<evidence type="ECO:0000256" key="10">
    <source>
        <dbReference type="PIRSR" id="PIRSR005096-2"/>
    </source>
</evidence>
<proteinExistence type="inferred from homology"/>
<dbReference type="UniPathway" id="UPA00242"/>
<dbReference type="CDD" id="cd09019">
    <property type="entry name" value="galactose_mutarotase_like"/>
    <property type="match status" value="1"/>
</dbReference>
<evidence type="ECO:0000256" key="6">
    <source>
        <dbReference type="ARBA" id="ARBA00023235"/>
    </source>
</evidence>
<dbReference type="GO" id="GO:0006006">
    <property type="term" value="P:glucose metabolic process"/>
    <property type="evidence" value="ECO:0007669"/>
    <property type="project" value="TreeGrafter"/>
</dbReference>
<dbReference type="Gene3D" id="2.70.98.10">
    <property type="match status" value="1"/>
</dbReference>
<feature type="active site" description="Proton donor" evidence="9">
    <location>
        <position position="184"/>
    </location>
</feature>
<sequence length="348" mass="39136">MHIKSEVFGLVNDVEVDLFTLSNENRVTVKLTNYGGVITSVETPDRAGNVKNITLGFDSLEEYLAPDYLNSYPYFGALIGRVGNRVSNGEITVEGTTYNLPKNAGVDHLHGGNIGFDRKIWEASTFQKEKVVGVELNYLSKDGEEGYPGNLSVKIVYSLTDKNEFFVKYYAETDKATPVNMTQHAYFNLGDETTVLNHQLQVNSSEITETSEAHIPTGKMLQVVDTPWDFRTKKKIGRDFHLIERGYDNNYSLNNLNGAFVKAAELSEDTSGRILEVFTTQVGMQVYTGYYNPELEVDGETKFGPYSGIALETQHYPDAVNQKHFPITIVRPGERFEQKTLFKFSVQK</sequence>
<dbReference type="InterPro" id="IPR011013">
    <property type="entry name" value="Gal_mutarotase_sf_dom"/>
</dbReference>
<evidence type="ECO:0000256" key="8">
    <source>
        <dbReference type="PIRNR" id="PIRNR005096"/>
    </source>
</evidence>
<dbReference type="GO" id="GO:0004034">
    <property type="term" value="F:aldose 1-epimerase activity"/>
    <property type="evidence" value="ECO:0007669"/>
    <property type="project" value="UniProtKB-EC"/>
</dbReference>
<dbReference type="InterPro" id="IPR008183">
    <property type="entry name" value="Aldose_1/G6P_1-epimerase"/>
</dbReference>
<accession>H6RE56</accession>
<dbReference type="InterPro" id="IPR047215">
    <property type="entry name" value="Galactose_mutarotase-like"/>
</dbReference>
<comment type="subunit">
    <text evidence="4">Monomer.</text>
</comment>
<dbReference type="InterPro" id="IPR014718">
    <property type="entry name" value="GH-type_carb-bd"/>
</dbReference>
<evidence type="ECO:0000256" key="11">
    <source>
        <dbReference type="PIRSR" id="PIRSR005096-3"/>
    </source>
</evidence>
<evidence type="ECO:0000256" key="9">
    <source>
        <dbReference type="PIRSR" id="PIRSR005096-1"/>
    </source>
</evidence>
<dbReference type="AlphaFoldDB" id="H6RE56"/>
<comment type="similarity">
    <text evidence="3 8">Belongs to the aldose epimerase family.</text>
</comment>
<keyword evidence="7 8" id="KW-0119">Carbohydrate metabolism</keyword>
<evidence type="ECO:0000256" key="7">
    <source>
        <dbReference type="ARBA" id="ARBA00023277"/>
    </source>
</evidence>
<evidence type="ECO:0000313" key="12">
    <source>
        <dbReference type="EMBL" id="CCF99317.1"/>
    </source>
</evidence>
<reference evidence="12" key="2">
    <citation type="submission" date="2012-02" db="EMBL/GenBank/DDBJ databases">
        <authorList>
            <person name="Genoscope - CEA"/>
        </authorList>
    </citation>
    <scope>NUCLEOTIDE SEQUENCE</scope>
</reference>
<organism evidence="12">
    <name type="scientific">uncultured Flavobacteriia bacterium</name>
    <dbReference type="NCBI Taxonomy" id="212695"/>
    <lineage>
        <taxon>Bacteria</taxon>
        <taxon>Pseudomonadati</taxon>
        <taxon>Bacteroidota</taxon>
        <taxon>Flavobacteriia</taxon>
        <taxon>environmental samples</taxon>
    </lineage>
</organism>
<comment type="pathway">
    <text evidence="2 8">Carbohydrate metabolism; hexose metabolism.</text>
</comment>
<gene>
    <name evidence="12" type="ORF">VIS_S3BAA50011</name>
</gene>
<keyword evidence="6 8" id="KW-0413">Isomerase</keyword>
<keyword evidence="5" id="KW-0106">Calcium</keyword>
<name>H6RE56_9BACT</name>
<dbReference type="PIRSF" id="PIRSF005096">
    <property type="entry name" value="GALM"/>
    <property type="match status" value="1"/>
</dbReference>
<reference evidence="12" key="1">
    <citation type="journal article" date="2012" name="Environ. Microbiol.">
        <title>Genomic content of uncultured Bacteroidetes from contrasting oceanic provinces in the North Atlantic Ocean.</title>
        <authorList>
            <person name="Gomez-Pereira P.R."/>
            <person name="Schuler M."/>
            <person name="Fuchs B.M."/>
            <person name="Bennke C."/>
            <person name="Teeling H."/>
            <person name="Waldmann J."/>
            <person name="Richter M."/>
            <person name="Barbe V."/>
            <person name="Bataille E."/>
            <person name="Glockner F.O."/>
            <person name="Amann R."/>
        </authorList>
    </citation>
    <scope>NUCLEOTIDE SEQUENCE</scope>
</reference>
<feature type="binding site" evidence="11">
    <location>
        <begin position="184"/>
        <end position="186"/>
    </location>
    <ligand>
        <name>beta-D-galactose</name>
        <dbReference type="ChEBI" id="CHEBI:27667"/>
    </ligand>
</feature>
<feature type="active site" description="Proton acceptor" evidence="9">
    <location>
        <position position="312"/>
    </location>
</feature>
<dbReference type="PANTHER" id="PTHR10091:SF0">
    <property type="entry name" value="GALACTOSE MUTAROTASE"/>
    <property type="match status" value="1"/>
</dbReference>
<feature type="binding site" evidence="11">
    <location>
        <begin position="84"/>
        <end position="85"/>
    </location>
    <ligand>
        <name>beta-D-galactose</name>
        <dbReference type="ChEBI" id="CHEBI:27667"/>
    </ligand>
</feature>
<dbReference type="InterPro" id="IPR015443">
    <property type="entry name" value="Aldose_1-epimerase"/>
</dbReference>
<dbReference type="PANTHER" id="PTHR10091">
    <property type="entry name" value="ALDOSE-1-EPIMERASE"/>
    <property type="match status" value="1"/>
</dbReference>
<protein>
    <recommendedName>
        <fullName evidence="8">Aldose 1-epimerase</fullName>
        <ecNumber evidence="8">5.1.3.3</ecNumber>
    </recommendedName>
</protein>
<feature type="binding site" evidence="10">
    <location>
        <position position="248"/>
    </location>
    <ligand>
        <name>beta-D-galactose</name>
        <dbReference type="ChEBI" id="CHEBI:27667"/>
    </ligand>
</feature>
<evidence type="ECO:0000256" key="4">
    <source>
        <dbReference type="ARBA" id="ARBA00011245"/>
    </source>
</evidence>
<dbReference type="EMBL" id="FO117576">
    <property type="protein sequence ID" value="CCF99317.1"/>
    <property type="molecule type" value="Genomic_DNA"/>
</dbReference>
<dbReference type="EC" id="5.1.3.3" evidence="8"/>
<dbReference type="GO" id="GO:0033499">
    <property type="term" value="P:galactose catabolic process via UDP-galactose, Leloir pathway"/>
    <property type="evidence" value="ECO:0007669"/>
    <property type="project" value="TreeGrafter"/>
</dbReference>
<evidence type="ECO:0000256" key="2">
    <source>
        <dbReference type="ARBA" id="ARBA00005028"/>
    </source>
</evidence>
<dbReference type="NCBIfam" id="NF008277">
    <property type="entry name" value="PRK11055.1"/>
    <property type="match status" value="1"/>
</dbReference>
<evidence type="ECO:0000256" key="3">
    <source>
        <dbReference type="ARBA" id="ARBA00006206"/>
    </source>
</evidence>
<dbReference type="GO" id="GO:0030246">
    <property type="term" value="F:carbohydrate binding"/>
    <property type="evidence" value="ECO:0007669"/>
    <property type="project" value="InterPro"/>
</dbReference>